<feature type="non-terminal residue" evidence="3">
    <location>
        <position position="1"/>
    </location>
</feature>
<dbReference type="InterPro" id="IPR011010">
    <property type="entry name" value="DNA_brk_join_enz"/>
</dbReference>
<name>A0ABT0YHC2_9ACTN</name>
<keyword evidence="4" id="KW-1185">Reference proteome</keyword>
<reference evidence="3 4" key="1">
    <citation type="submission" date="2022-06" db="EMBL/GenBank/DDBJ databases">
        <title>Actinoplanes abujensis sp. nov., isolated from Nigerian arid soil.</title>
        <authorList>
            <person name="Ding P."/>
        </authorList>
    </citation>
    <scope>NUCLEOTIDE SEQUENCE [LARGE SCALE GENOMIC DNA]</scope>
    <source>
        <strain evidence="4">TRM88002</strain>
    </source>
</reference>
<dbReference type="InterPro" id="IPR013762">
    <property type="entry name" value="Integrase-like_cat_sf"/>
</dbReference>
<organism evidence="3 4">
    <name type="scientific">Paractinoplanes hotanensis</name>
    <dbReference type="NCBI Taxonomy" id="2906497"/>
    <lineage>
        <taxon>Bacteria</taxon>
        <taxon>Bacillati</taxon>
        <taxon>Actinomycetota</taxon>
        <taxon>Actinomycetes</taxon>
        <taxon>Micromonosporales</taxon>
        <taxon>Micromonosporaceae</taxon>
        <taxon>Paractinoplanes</taxon>
    </lineage>
</organism>
<dbReference type="EMBL" id="JAMQOL010000096">
    <property type="protein sequence ID" value="MCM4085115.1"/>
    <property type="molecule type" value="Genomic_DNA"/>
</dbReference>
<feature type="compositionally biased region" description="Basic and acidic residues" evidence="2">
    <location>
        <begin position="67"/>
        <end position="78"/>
    </location>
</feature>
<sequence>CFDRLSWPSSHRVVRSDARRHHHLPPSERAGSRRDDAGGASTKRSLNTIFADKRTPEVASPAAAIRTKSESDRMDISSKPRGCKRLGVPPFYILGTAFRVPTLIDLEPIGKPICIPKKVDGVRRSKNKPQSTNPHCIVIEGGADGVTGVGLPCHTVARRKDRRLNQFIQIRLGFLRAGVKLDDYGDPLSGACIDADTMARTLRRWVDGLPELLTDAADKHGQPLPFDRNRIFPYAFRHTYAQRHADAGTDLHTLRDLMDHKSADTTMGYFKVSIQRRRAAVEAMRTHVVDRYGQPRPTSSATAYEARSVAVPFGNCTEPSNVKAGGGQCPIRFQCSGCGFYRPDPSFLPAVEDHIRALKADRETARALDVAEFVVRNLTDQIDSFQNVVTSIRTQLAAMPDNERHHLEEAAAVLRKVRAAAPLPLLPVPTFPTRGDPS</sequence>
<accession>A0ABT0YHC2</accession>
<dbReference type="Gene3D" id="1.10.443.10">
    <property type="entry name" value="Intergrase catalytic core"/>
    <property type="match status" value="1"/>
</dbReference>
<dbReference type="Proteomes" id="UP001523216">
    <property type="component" value="Unassembled WGS sequence"/>
</dbReference>
<proteinExistence type="predicted"/>
<feature type="region of interest" description="Disordered" evidence="2">
    <location>
        <begin position="1"/>
        <end position="78"/>
    </location>
</feature>
<keyword evidence="1" id="KW-0233">DNA recombination</keyword>
<evidence type="ECO:0000313" key="3">
    <source>
        <dbReference type="EMBL" id="MCM4085115.1"/>
    </source>
</evidence>
<comment type="caution">
    <text evidence="3">The sequence shown here is derived from an EMBL/GenBank/DDBJ whole genome shotgun (WGS) entry which is preliminary data.</text>
</comment>
<dbReference type="RefSeq" id="WP_251804849.1">
    <property type="nucleotide sequence ID" value="NZ_JAMQOL010000096.1"/>
</dbReference>
<evidence type="ECO:0000256" key="1">
    <source>
        <dbReference type="ARBA" id="ARBA00023172"/>
    </source>
</evidence>
<evidence type="ECO:0000256" key="2">
    <source>
        <dbReference type="SAM" id="MobiDB-lite"/>
    </source>
</evidence>
<gene>
    <name evidence="3" type="ORF">LXN57_47075</name>
</gene>
<evidence type="ECO:0000313" key="4">
    <source>
        <dbReference type="Proteomes" id="UP001523216"/>
    </source>
</evidence>
<protein>
    <submittedName>
        <fullName evidence="3">Tyrosine-type recombinase/integrase</fullName>
    </submittedName>
</protein>
<dbReference type="SUPFAM" id="SSF56349">
    <property type="entry name" value="DNA breaking-rejoining enzymes"/>
    <property type="match status" value="1"/>
</dbReference>